<dbReference type="InterPro" id="IPR003825">
    <property type="entry name" value="Colicin-V_CvpA"/>
</dbReference>
<evidence type="ECO:0000313" key="7">
    <source>
        <dbReference type="Proteomes" id="UP000717835"/>
    </source>
</evidence>
<dbReference type="Proteomes" id="UP000717835">
    <property type="component" value="Unassembled WGS sequence"/>
</dbReference>
<gene>
    <name evidence="6" type="ORF">K8W02_11940</name>
</gene>
<feature type="transmembrane region" description="Helical" evidence="5">
    <location>
        <begin position="101"/>
        <end position="125"/>
    </location>
</feature>
<sequence>MTTIDIVILVVLGAGAIVGFTKGFLKQLAGLLGLVAGLLIAKALYATVAERFFLPLTDSLTVAQGIAFVVIWLAVPLAFLLLATLLTKAMEAVALGWVNRLLGAGLGLLKSALLVSLLICVVEYIDSDNTLLKRTKKQESVLYYPMEKFAGIFLPAAREVAGELLQ</sequence>
<protein>
    <submittedName>
        <fullName evidence="6">CvpA family protein</fullName>
    </submittedName>
</protein>
<evidence type="ECO:0000256" key="4">
    <source>
        <dbReference type="ARBA" id="ARBA00023136"/>
    </source>
</evidence>
<keyword evidence="4 5" id="KW-0472">Membrane</keyword>
<dbReference type="PANTHER" id="PTHR37306">
    <property type="entry name" value="COLICIN V PRODUCTION PROTEIN"/>
    <property type="match status" value="1"/>
</dbReference>
<feature type="transmembrane region" description="Helical" evidence="5">
    <location>
        <begin position="66"/>
        <end position="89"/>
    </location>
</feature>
<dbReference type="Pfam" id="PF02674">
    <property type="entry name" value="Colicin_V"/>
    <property type="match status" value="1"/>
</dbReference>
<dbReference type="GO" id="GO:0009403">
    <property type="term" value="P:toxin biosynthetic process"/>
    <property type="evidence" value="ECO:0007669"/>
    <property type="project" value="InterPro"/>
</dbReference>
<evidence type="ECO:0000313" key="6">
    <source>
        <dbReference type="EMBL" id="HJF93074.1"/>
    </source>
</evidence>
<dbReference type="OrthoDB" id="9799585at2"/>
<dbReference type="EMBL" id="DYVX01000096">
    <property type="protein sequence ID" value="HJF93074.1"/>
    <property type="molecule type" value="Genomic_DNA"/>
</dbReference>
<dbReference type="RefSeq" id="WP_072546613.1">
    <property type="nucleotide sequence ID" value="NZ_CALUIP010000008.1"/>
</dbReference>
<evidence type="ECO:0000256" key="2">
    <source>
        <dbReference type="ARBA" id="ARBA00022692"/>
    </source>
</evidence>
<name>A0A921HZ75_9BACT</name>
<evidence type="ECO:0000256" key="5">
    <source>
        <dbReference type="SAM" id="Phobius"/>
    </source>
</evidence>
<proteinExistence type="predicted"/>
<evidence type="ECO:0000256" key="3">
    <source>
        <dbReference type="ARBA" id="ARBA00022989"/>
    </source>
</evidence>
<dbReference type="GO" id="GO:0016020">
    <property type="term" value="C:membrane"/>
    <property type="evidence" value="ECO:0007669"/>
    <property type="project" value="UniProtKB-SubCell"/>
</dbReference>
<feature type="transmembrane region" description="Helical" evidence="5">
    <location>
        <begin position="6"/>
        <end position="25"/>
    </location>
</feature>
<organism evidence="6 7">
    <name type="scientific">Mediterranea massiliensis</name>
    <dbReference type="NCBI Taxonomy" id="1841865"/>
    <lineage>
        <taxon>Bacteria</taxon>
        <taxon>Pseudomonadati</taxon>
        <taxon>Bacteroidota</taxon>
        <taxon>Bacteroidia</taxon>
        <taxon>Bacteroidales</taxon>
        <taxon>Bacteroidaceae</taxon>
        <taxon>Mediterranea</taxon>
    </lineage>
</organism>
<reference evidence="6" key="1">
    <citation type="journal article" date="2021" name="PeerJ">
        <title>Extensive microbial diversity within the chicken gut microbiome revealed by metagenomics and culture.</title>
        <authorList>
            <person name="Gilroy R."/>
            <person name="Ravi A."/>
            <person name="Getino M."/>
            <person name="Pursley I."/>
            <person name="Horton D.L."/>
            <person name="Alikhan N.F."/>
            <person name="Baker D."/>
            <person name="Gharbi K."/>
            <person name="Hall N."/>
            <person name="Watson M."/>
            <person name="Adriaenssens E.M."/>
            <person name="Foster-Nyarko E."/>
            <person name="Jarju S."/>
            <person name="Secka A."/>
            <person name="Antonio M."/>
            <person name="Oren A."/>
            <person name="Chaudhuri R.R."/>
            <person name="La Ragione R."/>
            <person name="Hildebrand F."/>
            <person name="Pallen M.J."/>
        </authorList>
    </citation>
    <scope>NUCLEOTIDE SEQUENCE</scope>
    <source>
        <strain evidence="6">CHK55-1828</strain>
    </source>
</reference>
<dbReference type="PANTHER" id="PTHR37306:SF1">
    <property type="entry name" value="COLICIN V PRODUCTION PROTEIN"/>
    <property type="match status" value="1"/>
</dbReference>
<keyword evidence="2 5" id="KW-0812">Transmembrane</keyword>
<keyword evidence="3 5" id="KW-1133">Transmembrane helix</keyword>
<evidence type="ECO:0000256" key="1">
    <source>
        <dbReference type="ARBA" id="ARBA00004141"/>
    </source>
</evidence>
<accession>A0A921HZ75</accession>
<feature type="transmembrane region" description="Helical" evidence="5">
    <location>
        <begin position="32"/>
        <end position="54"/>
    </location>
</feature>
<comment type="caution">
    <text evidence="6">The sequence shown here is derived from an EMBL/GenBank/DDBJ whole genome shotgun (WGS) entry which is preliminary data.</text>
</comment>
<comment type="subcellular location">
    <subcellularLocation>
        <location evidence="1">Membrane</location>
        <topology evidence="1">Multi-pass membrane protein</topology>
    </subcellularLocation>
</comment>
<dbReference type="AlphaFoldDB" id="A0A921HZ75"/>
<reference evidence="6" key="2">
    <citation type="submission" date="2021-09" db="EMBL/GenBank/DDBJ databases">
        <authorList>
            <person name="Gilroy R."/>
        </authorList>
    </citation>
    <scope>NUCLEOTIDE SEQUENCE</scope>
    <source>
        <strain evidence="6">CHK55-1828</strain>
    </source>
</reference>